<dbReference type="AlphaFoldDB" id="A0A183DTC7"/>
<evidence type="ECO:0000313" key="2">
    <source>
        <dbReference type="Proteomes" id="UP000271098"/>
    </source>
</evidence>
<reference evidence="3" key="1">
    <citation type="submission" date="2016-06" db="UniProtKB">
        <authorList>
            <consortium name="WormBaseParasite"/>
        </authorList>
    </citation>
    <scope>IDENTIFICATION</scope>
</reference>
<protein>
    <submittedName>
        <fullName evidence="3">Hcy-binding domain-containing protein</fullName>
    </submittedName>
</protein>
<keyword evidence="2" id="KW-1185">Reference proteome</keyword>
<dbReference type="GO" id="GO:0016491">
    <property type="term" value="F:oxidoreductase activity"/>
    <property type="evidence" value="ECO:0007669"/>
    <property type="project" value="InterPro"/>
</dbReference>
<evidence type="ECO:0000313" key="3">
    <source>
        <dbReference type="WBParaSite" id="GPUH_0001198201-mRNA-1"/>
    </source>
</evidence>
<sequence>MQVVLSIQAVGEPPLFLGSSAFFAIRSAIEAYRADNNQQGYFRLDSPATAEHIRMACTDDITQMIPDLPDIVTYTPWTVQL</sequence>
<dbReference type="OrthoDB" id="8300278at2759"/>
<proteinExistence type="predicted"/>
<accession>A0A183DTC7</accession>
<dbReference type="EMBL" id="UYRT01078944">
    <property type="protein sequence ID" value="VDN19607.1"/>
    <property type="molecule type" value="Genomic_DNA"/>
</dbReference>
<dbReference type="Proteomes" id="UP000271098">
    <property type="component" value="Unassembled WGS sequence"/>
</dbReference>
<dbReference type="PANTHER" id="PTHR45444">
    <property type="entry name" value="XANTHINE DEHYDROGENASE"/>
    <property type="match status" value="1"/>
</dbReference>
<dbReference type="Gene3D" id="3.30.365.10">
    <property type="entry name" value="Aldehyde oxidase/xanthine dehydrogenase, molybdopterin binding domain"/>
    <property type="match status" value="1"/>
</dbReference>
<dbReference type="InterPro" id="IPR016208">
    <property type="entry name" value="Ald_Oxase/xanthine_DH-like"/>
</dbReference>
<dbReference type="PANTHER" id="PTHR45444:SF3">
    <property type="entry name" value="XANTHINE DEHYDROGENASE"/>
    <property type="match status" value="1"/>
</dbReference>
<reference evidence="1 2" key="2">
    <citation type="submission" date="2018-11" db="EMBL/GenBank/DDBJ databases">
        <authorList>
            <consortium name="Pathogen Informatics"/>
        </authorList>
    </citation>
    <scope>NUCLEOTIDE SEQUENCE [LARGE SCALE GENOMIC DNA]</scope>
</reference>
<dbReference type="SUPFAM" id="SSF56003">
    <property type="entry name" value="Molybdenum cofactor-binding domain"/>
    <property type="match status" value="1"/>
</dbReference>
<dbReference type="WBParaSite" id="GPUH_0001198201-mRNA-1">
    <property type="protein sequence ID" value="GPUH_0001198201-mRNA-1"/>
    <property type="gene ID" value="GPUH_0001198201"/>
</dbReference>
<dbReference type="GO" id="GO:0005506">
    <property type="term" value="F:iron ion binding"/>
    <property type="evidence" value="ECO:0007669"/>
    <property type="project" value="InterPro"/>
</dbReference>
<organism evidence="3">
    <name type="scientific">Gongylonema pulchrum</name>
    <dbReference type="NCBI Taxonomy" id="637853"/>
    <lineage>
        <taxon>Eukaryota</taxon>
        <taxon>Metazoa</taxon>
        <taxon>Ecdysozoa</taxon>
        <taxon>Nematoda</taxon>
        <taxon>Chromadorea</taxon>
        <taxon>Rhabditida</taxon>
        <taxon>Spirurina</taxon>
        <taxon>Spiruromorpha</taxon>
        <taxon>Spiruroidea</taxon>
        <taxon>Gongylonematidae</taxon>
        <taxon>Gongylonema</taxon>
    </lineage>
</organism>
<name>A0A183DTC7_9BILA</name>
<evidence type="ECO:0000313" key="1">
    <source>
        <dbReference type="EMBL" id="VDN19607.1"/>
    </source>
</evidence>
<dbReference type="InterPro" id="IPR037165">
    <property type="entry name" value="AldOxase/xan_DH_Mopterin-bd_sf"/>
</dbReference>
<gene>
    <name evidence="1" type="ORF">GPUH_LOCUS11968</name>
</gene>